<dbReference type="Gene3D" id="3.65.10.20">
    <property type="entry name" value="RNA 3'-terminal phosphate cyclase domain"/>
    <property type="match status" value="1"/>
</dbReference>
<dbReference type="Pfam" id="PF01137">
    <property type="entry name" value="RTC"/>
    <property type="match status" value="1"/>
</dbReference>
<keyword evidence="3" id="KW-1185">Reference proteome</keyword>
<dbReference type="GeneID" id="54465497"/>
<dbReference type="OrthoDB" id="25029at2759"/>
<dbReference type="InterPro" id="IPR023797">
    <property type="entry name" value="RNA3'_phos_cyclase_dom"/>
</dbReference>
<dbReference type="SUPFAM" id="SSF55205">
    <property type="entry name" value="EPT/RTPC-like"/>
    <property type="match status" value="1"/>
</dbReference>
<evidence type="ECO:0000259" key="1">
    <source>
        <dbReference type="Pfam" id="PF01137"/>
    </source>
</evidence>
<dbReference type="PANTHER" id="PTHR11096:SF0">
    <property type="entry name" value="RNA 3'-TERMINAL PHOSPHATE CYCLASE"/>
    <property type="match status" value="1"/>
</dbReference>
<gene>
    <name evidence="2 4" type="ORF">BDZ99DRAFT_512133</name>
</gene>
<dbReference type="InterPro" id="IPR037136">
    <property type="entry name" value="RNA3'_phos_cyclase_dom_sf"/>
</dbReference>
<sequence length="430" mass="46436">MTAVIRLKGTTLEGGGQLLRIAVGVSALTTIPVEITDIRGNRSGGVGLKMQHLASVTWLGAACHARLSGAGKKSKQLLFAPDTKGLPSLLDYRERELADGKAIIESQILQSTPGSIGLVFQAILPFLFFSGSSLSITRSEDSVPKPIRIRITGGTNSSLSPSYDYISQVLLPTLSLVGLPPITSQLHSRGWTHGGNKIGGMSFTVTPLAPKTTLPAFTLRERGAITHIQATILAPQACEAHFRDELDTVLAKRSGSLFDSDADMDIDVTFEDSKSDKRFYLLLVATSSIGCKLGRDWLYDHRVKDGRIDDAIRALVKQVVNELVAEIESGGCVDEYMQDQLVVFQALAEGRSEVDWGNVRQGSLHTRTAEWVCNELLGVEFDGKGGCEGIRLAAGEVFAERSEAKVAIETKTKERGGDDDLAEAVERLEI</sequence>
<evidence type="ECO:0000313" key="3">
    <source>
        <dbReference type="Proteomes" id="UP000504636"/>
    </source>
</evidence>
<reference evidence="4" key="3">
    <citation type="submission" date="2025-04" db="UniProtKB">
        <authorList>
            <consortium name="RefSeq"/>
        </authorList>
    </citation>
    <scope>IDENTIFICATION</scope>
    <source>
        <strain evidence="4">CBS 304.34</strain>
    </source>
</reference>
<evidence type="ECO:0000313" key="2">
    <source>
        <dbReference type="EMBL" id="KAF2803333.1"/>
    </source>
</evidence>
<dbReference type="GO" id="GO:0006396">
    <property type="term" value="P:RNA processing"/>
    <property type="evidence" value="ECO:0007669"/>
    <property type="project" value="InterPro"/>
</dbReference>
<proteinExistence type="predicted"/>
<organism evidence="2">
    <name type="scientific">Mytilinidion resinicola</name>
    <dbReference type="NCBI Taxonomy" id="574789"/>
    <lineage>
        <taxon>Eukaryota</taxon>
        <taxon>Fungi</taxon>
        <taxon>Dikarya</taxon>
        <taxon>Ascomycota</taxon>
        <taxon>Pezizomycotina</taxon>
        <taxon>Dothideomycetes</taxon>
        <taxon>Pleosporomycetidae</taxon>
        <taxon>Mytilinidiales</taxon>
        <taxon>Mytilinidiaceae</taxon>
        <taxon>Mytilinidion</taxon>
    </lineage>
</organism>
<dbReference type="AlphaFoldDB" id="A0A6A6Y485"/>
<reference evidence="4" key="2">
    <citation type="submission" date="2020-04" db="EMBL/GenBank/DDBJ databases">
        <authorList>
            <consortium name="NCBI Genome Project"/>
        </authorList>
    </citation>
    <scope>NUCLEOTIDE SEQUENCE</scope>
    <source>
        <strain evidence="4">CBS 304.34</strain>
    </source>
</reference>
<accession>A0A6A6Y485</accession>
<reference evidence="2 4" key="1">
    <citation type="journal article" date="2020" name="Stud. Mycol.">
        <title>101 Dothideomycetes genomes: a test case for predicting lifestyles and emergence of pathogens.</title>
        <authorList>
            <person name="Haridas S."/>
            <person name="Albert R."/>
            <person name="Binder M."/>
            <person name="Bloem J."/>
            <person name="Labutti K."/>
            <person name="Salamov A."/>
            <person name="Andreopoulos B."/>
            <person name="Baker S."/>
            <person name="Barry K."/>
            <person name="Bills G."/>
            <person name="Bluhm B."/>
            <person name="Cannon C."/>
            <person name="Castanera R."/>
            <person name="Culley D."/>
            <person name="Daum C."/>
            <person name="Ezra D."/>
            <person name="Gonzalez J."/>
            <person name="Henrissat B."/>
            <person name="Kuo A."/>
            <person name="Liang C."/>
            <person name="Lipzen A."/>
            <person name="Lutzoni F."/>
            <person name="Magnuson J."/>
            <person name="Mondo S."/>
            <person name="Nolan M."/>
            <person name="Ohm R."/>
            <person name="Pangilinan J."/>
            <person name="Park H.-J."/>
            <person name="Ramirez L."/>
            <person name="Alfaro M."/>
            <person name="Sun H."/>
            <person name="Tritt A."/>
            <person name="Yoshinaga Y."/>
            <person name="Zwiers L.-H."/>
            <person name="Turgeon B."/>
            <person name="Goodwin S."/>
            <person name="Spatafora J."/>
            <person name="Crous P."/>
            <person name="Grigoriev I."/>
        </authorList>
    </citation>
    <scope>NUCLEOTIDE SEQUENCE</scope>
    <source>
        <strain evidence="2 4">CBS 304.34</strain>
    </source>
</reference>
<dbReference type="InterPro" id="IPR000228">
    <property type="entry name" value="RNA3'_term_phos_cyc"/>
</dbReference>
<evidence type="ECO:0000313" key="4">
    <source>
        <dbReference type="RefSeq" id="XP_033570297.1"/>
    </source>
</evidence>
<name>A0A6A6Y485_9PEZI</name>
<dbReference type="GO" id="GO:0003963">
    <property type="term" value="F:RNA-3'-phosphate cyclase activity"/>
    <property type="evidence" value="ECO:0007669"/>
    <property type="project" value="TreeGrafter"/>
</dbReference>
<dbReference type="RefSeq" id="XP_033570297.1">
    <property type="nucleotide sequence ID" value="XM_033724604.1"/>
</dbReference>
<dbReference type="InterPro" id="IPR013792">
    <property type="entry name" value="RNA3'P_cycl/enolpyr_Trfase_a/b"/>
</dbReference>
<dbReference type="EMBL" id="MU003718">
    <property type="protein sequence ID" value="KAF2803333.1"/>
    <property type="molecule type" value="Genomic_DNA"/>
</dbReference>
<feature type="domain" description="RNA 3'-terminal phosphate cyclase" evidence="1">
    <location>
        <begin position="12"/>
        <end position="381"/>
    </location>
</feature>
<dbReference type="Gene3D" id="3.30.360.20">
    <property type="entry name" value="RNA 3'-terminal phosphate cyclase, insert domain"/>
    <property type="match status" value="1"/>
</dbReference>
<dbReference type="PANTHER" id="PTHR11096">
    <property type="entry name" value="RNA 3' TERMINAL PHOSPHATE CYCLASE"/>
    <property type="match status" value="1"/>
</dbReference>
<protein>
    <submittedName>
        <fullName evidence="2 4">RNA 3'-terminal phosphate cyclase</fullName>
    </submittedName>
</protein>
<dbReference type="InterPro" id="IPR036553">
    <property type="entry name" value="RPTC_insert"/>
</dbReference>
<dbReference type="Proteomes" id="UP000504636">
    <property type="component" value="Unplaced"/>
</dbReference>
<dbReference type="GO" id="GO:0005634">
    <property type="term" value="C:nucleus"/>
    <property type="evidence" value="ECO:0007669"/>
    <property type="project" value="TreeGrafter"/>
</dbReference>